<reference evidence="6 7" key="1">
    <citation type="submission" date="2018-06" db="EMBL/GenBank/DDBJ databases">
        <title>Genomic Encyclopedia of Type Strains, Phase III (KMG-III): the genomes of soil and plant-associated and newly described type strains.</title>
        <authorList>
            <person name="Whitman W."/>
        </authorList>
    </citation>
    <scope>NUCLEOTIDE SEQUENCE [LARGE SCALE GENOMIC DNA]</scope>
    <source>
        <strain evidence="6 7">CGMCC 4.7090</strain>
    </source>
</reference>
<evidence type="ECO:0000256" key="1">
    <source>
        <dbReference type="ARBA" id="ARBA00023015"/>
    </source>
</evidence>
<feature type="domain" description="HTH tetR-type" evidence="5">
    <location>
        <begin position="14"/>
        <end position="74"/>
    </location>
</feature>
<comment type="caution">
    <text evidence="6">The sequence shown here is derived from an EMBL/GenBank/DDBJ whole genome shotgun (WGS) entry which is preliminary data.</text>
</comment>
<evidence type="ECO:0000313" key="7">
    <source>
        <dbReference type="Proteomes" id="UP000249341"/>
    </source>
</evidence>
<evidence type="ECO:0000256" key="2">
    <source>
        <dbReference type="ARBA" id="ARBA00023125"/>
    </source>
</evidence>
<gene>
    <name evidence="6" type="ORF">B0I29_111132</name>
</gene>
<dbReference type="GO" id="GO:0000976">
    <property type="term" value="F:transcription cis-regulatory region binding"/>
    <property type="evidence" value="ECO:0007669"/>
    <property type="project" value="TreeGrafter"/>
</dbReference>
<dbReference type="Pfam" id="PF00440">
    <property type="entry name" value="TetR_N"/>
    <property type="match status" value="1"/>
</dbReference>
<dbReference type="SUPFAM" id="SSF46689">
    <property type="entry name" value="Homeodomain-like"/>
    <property type="match status" value="1"/>
</dbReference>
<dbReference type="PANTHER" id="PTHR30055:SF151">
    <property type="entry name" value="TRANSCRIPTIONAL REGULATORY PROTEIN"/>
    <property type="match status" value="1"/>
</dbReference>
<dbReference type="Pfam" id="PF02909">
    <property type="entry name" value="TetR_C_1"/>
    <property type="match status" value="1"/>
</dbReference>
<dbReference type="AlphaFoldDB" id="A0A327Z7T1"/>
<dbReference type="GO" id="GO:0045892">
    <property type="term" value="P:negative regulation of DNA-templated transcription"/>
    <property type="evidence" value="ECO:0007669"/>
    <property type="project" value="InterPro"/>
</dbReference>
<dbReference type="Gene3D" id="1.10.10.60">
    <property type="entry name" value="Homeodomain-like"/>
    <property type="match status" value="1"/>
</dbReference>
<dbReference type="SUPFAM" id="SSF48498">
    <property type="entry name" value="Tetracyclin repressor-like, C-terminal domain"/>
    <property type="match status" value="1"/>
</dbReference>
<dbReference type="InterPro" id="IPR004111">
    <property type="entry name" value="Repressor_TetR_C"/>
</dbReference>
<dbReference type="RefSeq" id="WP_111651200.1">
    <property type="nucleotide sequence ID" value="NZ_JACHWI010000011.1"/>
</dbReference>
<dbReference type="Gene3D" id="1.10.357.10">
    <property type="entry name" value="Tetracycline Repressor, domain 2"/>
    <property type="match status" value="1"/>
</dbReference>
<organism evidence="6 7">
    <name type="scientific">Actinoplanes lutulentus</name>
    <dbReference type="NCBI Taxonomy" id="1287878"/>
    <lineage>
        <taxon>Bacteria</taxon>
        <taxon>Bacillati</taxon>
        <taxon>Actinomycetota</taxon>
        <taxon>Actinomycetes</taxon>
        <taxon>Micromonosporales</taxon>
        <taxon>Micromonosporaceae</taxon>
        <taxon>Actinoplanes</taxon>
    </lineage>
</organism>
<dbReference type="Proteomes" id="UP000249341">
    <property type="component" value="Unassembled WGS sequence"/>
</dbReference>
<dbReference type="PROSITE" id="PS50977">
    <property type="entry name" value="HTH_TETR_2"/>
    <property type="match status" value="1"/>
</dbReference>
<dbReference type="InterPro" id="IPR001647">
    <property type="entry name" value="HTH_TetR"/>
</dbReference>
<feature type="DNA-binding region" description="H-T-H motif" evidence="4">
    <location>
        <begin position="37"/>
        <end position="56"/>
    </location>
</feature>
<accession>A0A327Z7T1</accession>
<keyword evidence="3" id="KW-0804">Transcription</keyword>
<dbReference type="OrthoDB" id="4427109at2"/>
<keyword evidence="2 4" id="KW-0238">DNA-binding</keyword>
<keyword evidence="1" id="KW-0805">Transcription regulation</keyword>
<dbReference type="EMBL" id="QLMJ01000011">
    <property type="protein sequence ID" value="RAK34533.1"/>
    <property type="molecule type" value="Genomic_DNA"/>
</dbReference>
<evidence type="ECO:0000259" key="5">
    <source>
        <dbReference type="PROSITE" id="PS50977"/>
    </source>
</evidence>
<name>A0A327Z7T1_9ACTN</name>
<dbReference type="InterPro" id="IPR009057">
    <property type="entry name" value="Homeodomain-like_sf"/>
</dbReference>
<dbReference type="InterPro" id="IPR036271">
    <property type="entry name" value="Tet_transcr_reg_TetR-rel_C_sf"/>
</dbReference>
<sequence>MATRTRNTDRRDDALSKERIVEAAVAMLDEAGESGLTFRALSARLQTGPGAIYWHVANKDELLAAATNAALTSGMTAEAAAGPPKDVIRAIALIMFDAIDEHPWLGEQLSRGPWQGVTLQICERIGQQIQAMGVPAGLQFTSASALMIYILGAARQNAANARMHPPGTDRAEVLETHAAAWRGLDPEQFPFLHDIAGQLRDHDDRAQFLDGVNLILAGVGDL</sequence>
<protein>
    <submittedName>
        <fullName evidence="6">TetR family transcriptional regulator</fullName>
    </submittedName>
</protein>
<dbReference type="PANTHER" id="PTHR30055">
    <property type="entry name" value="HTH-TYPE TRANSCRIPTIONAL REGULATOR RUTR"/>
    <property type="match status" value="1"/>
</dbReference>
<proteinExistence type="predicted"/>
<dbReference type="InterPro" id="IPR050109">
    <property type="entry name" value="HTH-type_TetR-like_transc_reg"/>
</dbReference>
<keyword evidence="7" id="KW-1185">Reference proteome</keyword>
<evidence type="ECO:0000256" key="4">
    <source>
        <dbReference type="PROSITE-ProRule" id="PRU00335"/>
    </source>
</evidence>
<dbReference type="GO" id="GO:0003700">
    <property type="term" value="F:DNA-binding transcription factor activity"/>
    <property type="evidence" value="ECO:0007669"/>
    <property type="project" value="TreeGrafter"/>
</dbReference>
<evidence type="ECO:0000313" key="6">
    <source>
        <dbReference type="EMBL" id="RAK34533.1"/>
    </source>
</evidence>
<evidence type="ECO:0000256" key="3">
    <source>
        <dbReference type="ARBA" id="ARBA00023163"/>
    </source>
</evidence>